<dbReference type="STRING" id="2010991.A0A3M2SH46"/>
<evidence type="ECO:0000259" key="4">
    <source>
        <dbReference type="Pfam" id="PF18120"/>
    </source>
</evidence>
<dbReference type="GO" id="GO:0009341">
    <property type="term" value="C:beta-galactosidase complex"/>
    <property type="evidence" value="ECO:0007669"/>
    <property type="project" value="InterPro"/>
</dbReference>
<dbReference type="InterPro" id="IPR040719">
    <property type="entry name" value="DUF5597"/>
</dbReference>
<dbReference type="GO" id="GO:0005975">
    <property type="term" value="P:carbohydrate metabolic process"/>
    <property type="evidence" value="ECO:0007669"/>
    <property type="project" value="InterPro"/>
</dbReference>
<dbReference type="Pfam" id="PF18120">
    <property type="entry name" value="DUF5597"/>
    <property type="match status" value="1"/>
</dbReference>
<evidence type="ECO:0008006" key="7">
    <source>
        <dbReference type="Google" id="ProtNLM"/>
    </source>
</evidence>
<accession>A0A3M2SH46</accession>
<gene>
    <name evidence="5" type="ORF">CDV36_003482</name>
</gene>
<dbReference type="InterPro" id="IPR017853">
    <property type="entry name" value="GH"/>
</dbReference>
<dbReference type="SUPFAM" id="SSF51445">
    <property type="entry name" value="(Trans)glycosidases"/>
    <property type="match status" value="1"/>
</dbReference>
<dbReference type="AlphaFoldDB" id="A0A3M2SH46"/>
<evidence type="ECO:0000256" key="2">
    <source>
        <dbReference type="ARBA" id="ARBA00023295"/>
    </source>
</evidence>
<dbReference type="Gene3D" id="3.20.20.80">
    <property type="entry name" value="Glycosidases"/>
    <property type="match status" value="1"/>
</dbReference>
<evidence type="ECO:0000256" key="1">
    <source>
        <dbReference type="ARBA" id="ARBA00022801"/>
    </source>
</evidence>
<proteinExistence type="predicted"/>
<dbReference type="Pfam" id="PF02449">
    <property type="entry name" value="Glyco_hydro_42"/>
    <property type="match status" value="1"/>
</dbReference>
<comment type="caution">
    <text evidence="5">The sequence shown here is derived from an EMBL/GenBank/DDBJ whole genome shotgun (WGS) entry which is preliminary data.</text>
</comment>
<feature type="domain" description="Glycoside hydrolase family 42 N-terminal" evidence="3">
    <location>
        <begin position="40"/>
        <end position="198"/>
    </location>
</feature>
<feature type="domain" description="DUF5597" evidence="4">
    <location>
        <begin position="401"/>
        <end position="528"/>
    </location>
</feature>
<dbReference type="EMBL" id="NKUJ01000041">
    <property type="protein sequence ID" value="RMJ16880.1"/>
    <property type="molecule type" value="Genomic_DNA"/>
</dbReference>
<evidence type="ECO:0000259" key="3">
    <source>
        <dbReference type="Pfam" id="PF02449"/>
    </source>
</evidence>
<dbReference type="FunFam" id="3.20.20.80:FF:000135">
    <property type="entry name" value="Beta-galactosidase, putative, bgl35A"/>
    <property type="match status" value="1"/>
</dbReference>
<keyword evidence="1" id="KW-0378">Hydrolase</keyword>
<dbReference type="GO" id="GO:0004565">
    <property type="term" value="F:beta-galactosidase activity"/>
    <property type="evidence" value="ECO:0007669"/>
    <property type="project" value="InterPro"/>
</dbReference>
<sequence>MVTTEIPYLRATPDSAQLIVKGQPFLMLPLELHNSSLSSEEYMETVWDNLKDCNFNTVLGSVTWEMIEPEEGKFNFEELDTAILAARRRGLHLVVLWFGSYKNGTSSYVPGWVKTNPSRFQRAKIFDQDGKLKVTEVLSPFCQACWEADAKAFAALMRHIKEFDAAHSTVLMTQVENECGLLGDSRDRCDLANEAFQKPAPTELLVYLKGKKQLHPEFERKWPKFRESVAVDGPVSWTQAFGSSIFGDEIFMTNALSSYVGKVAEAGKKEYSLPFFVNVWMNTEDASLVDLGETGGKIDLPAVAGGGYKPGVYPSGGPCPHTLDFWRYNAPAIDFVSPDIYLQDYEWVCKQYRYENQPLFIPEQRADGRGARRAWLAYGTYSSLGCSPFGVDDVPASESDFAKPYGILSRMSKHILAAQAAEPNSTFGFYFDPLTDSCKEKWEHTFGKLKLNITRSIAFGEPAPAYGMIIHRGDGHFLFIGQGYQVTFESVDPSAVYTGVLEFFELLVDNDGNLTRSRTLNGDERMSGEIAIMPSETPDNGGFPIRVLVPARTYLAECVAYSI</sequence>
<evidence type="ECO:0000313" key="5">
    <source>
        <dbReference type="EMBL" id="RMJ16880.1"/>
    </source>
</evidence>
<evidence type="ECO:0000313" key="6">
    <source>
        <dbReference type="Proteomes" id="UP000277212"/>
    </source>
</evidence>
<dbReference type="Proteomes" id="UP000277212">
    <property type="component" value="Unassembled WGS sequence"/>
</dbReference>
<dbReference type="OrthoDB" id="1657402at2759"/>
<keyword evidence="6" id="KW-1185">Reference proteome</keyword>
<dbReference type="Gene3D" id="2.60.220.20">
    <property type="entry name" value="putative beta-Galactosidase from caulobacter crescentus"/>
    <property type="match status" value="1"/>
</dbReference>
<keyword evidence="2" id="KW-0326">Glycosidase</keyword>
<dbReference type="InterPro" id="IPR013529">
    <property type="entry name" value="Glyco_hydro_42_N"/>
</dbReference>
<organism evidence="5 6">
    <name type="scientific">Fusarium kuroshium</name>
    <dbReference type="NCBI Taxonomy" id="2010991"/>
    <lineage>
        <taxon>Eukaryota</taxon>
        <taxon>Fungi</taxon>
        <taxon>Dikarya</taxon>
        <taxon>Ascomycota</taxon>
        <taxon>Pezizomycotina</taxon>
        <taxon>Sordariomycetes</taxon>
        <taxon>Hypocreomycetidae</taxon>
        <taxon>Hypocreales</taxon>
        <taxon>Nectriaceae</taxon>
        <taxon>Fusarium</taxon>
        <taxon>Fusarium solani species complex</taxon>
    </lineage>
</organism>
<name>A0A3M2SH46_9HYPO</name>
<reference evidence="5 6" key="1">
    <citation type="submission" date="2017-06" db="EMBL/GenBank/DDBJ databases">
        <title>Comparative genomic analysis of Ambrosia Fusariam Clade fungi.</title>
        <authorList>
            <person name="Stajich J.E."/>
            <person name="Carrillo J."/>
            <person name="Kijimoto T."/>
            <person name="Eskalen A."/>
            <person name="O'Donnell K."/>
            <person name="Kasson M."/>
        </authorList>
    </citation>
    <scope>NUCLEOTIDE SEQUENCE [LARGE SCALE GENOMIC DNA]</scope>
    <source>
        <strain evidence="5">UCR3666</strain>
    </source>
</reference>
<protein>
    <recommendedName>
        <fullName evidence="7">Glycoside hydrolase 35 catalytic domain-containing protein</fullName>
    </recommendedName>
</protein>